<feature type="binding site" evidence="5">
    <location>
        <position position="57"/>
    </location>
    <ligand>
        <name>ATP</name>
        <dbReference type="ChEBI" id="CHEBI:30616"/>
    </ligand>
</feature>
<dbReference type="InterPro" id="IPR000719">
    <property type="entry name" value="Prot_kinase_dom"/>
</dbReference>
<keyword evidence="2 5" id="KW-0547">Nucleotide-binding</keyword>
<evidence type="ECO:0000256" key="5">
    <source>
        <dbReference type="PROSITE-ProRule" id="PRU10141"/>
    </source>
</evidence>
<protein>
    <submittedName>
        <fullName evidence="9">Protein kinase</fullName>
    </submittedName>
</protein>
<keyword evidence="3 9" id="KW-0418">Kinase</keyword>
<dbReference type="EMBL" id="CP137573">
    <property type="protein sequence ID" value="WOX22572.1"/>
    <property type="molecule type" value="Genomic_DNA"/>
</dbReference>
<dbReference type="PANTHER" id="PTHR43289:SF33">
    <property type="entry name" value="SERINE_THREONINE KINASE 31"/>
    <property type="match status" value="1"/>
</dbReference>
<gene>
    <name evidence="9" type="ORF">R2D22_14660</name>
</gene>
<feature type="domain" description="Protein kinase" evidence="8">
    <location>
        <begin position="24"/>
        <end position="298"/>
    </location>
</feature>
<evidence type="ECO:0000256" key="3">
    <source>
        <dbReference type="ARBA" id="ARBA00022777"/>
    </source>
</evidence>
<dbReference type="SUPFAM" id="SSF56112">
    <property type="entry name" value="Protein kinase-like (PK-like)"/>
    <property type="match status" value="1"/>
</dbReference>
<keyword evidence="4 5" id="KW-0067">ATP-binding</keyword>
<accession>A0ABZ0LSV5</accession>
<dbReference type="PROSITE" id="PS50011">
    <property type="entry name" value="PROTEIN_KINASE_DOM"/>
    <property type="match status" value="1"/>
</dbReference>
<dbReference type="InterPro" id="IPR017441">
    <property type="entry name" value="Protein_kinase_ATP_BS"/>
</dbReference>
<keyword evidence="10" id="KW-1185">Reference proteome</keyword>
<name>A0ABZ0LSV5_9ACTN</name>
<dbReference type="PANTHER" id="PTHR43289">
    <property type="entry name" value="MITOGEN-ACTIVATED PROTEIN KINASE KINASE KINASE 20-RELATED"/>
    <property type="match status" value="1"/>
</dbReference>
<evidence type="ECO:0000313" key="9">
    <source>
        <dbReference type="EMBL" id="WOX22572.1"/>
    </source>
</evidence>
<keyword evidence="7" id="KW-0472">Membrane</keyword>
<reference evidence="9 10" key="1">
    <citation type="submission" date="2023-10" db="EMBL/GenBank/DDBJ databases">
        <title>The genome sequence of Streptomyces sp. HUAS YS2.</title>
        <authorList>
            <person name="Mo P."/>
        </authorList>
    </citation>
    <scope>NUCLEOTIDE SEQUENCE [LARGE SCALE GENOMIC DNA]</scope>
    <source>
        <strain evidence="9 10">HUAS YS2</strain>
    </source>
</reference>
<evidence type="ECO:0000313" key="10">
    <source>
        <dbReference type="Proteomes" id="UP001301731"/>
    </source>
</evidence>
<dbReference type="GO" id="GO:0016301">
    <property type="term" value="F:kinase activity"/>
    <property type="evidence" value="ECO:0007669"/>
    <property type="project" value="UniProtKB-KW"/>
</dbReference>
<sequence>MSAGTTGSGSFAITVPEGYRVGPWTVERPLGAGAFGSVYAAVRRAGPGGTPDRAALKFLPTGTCGPRQLRHLRDLAAREVELLGRLRAPRLIRMYETLTVDDPERPELDGATVLVLEEAADSLHTALPRLAPRERAEVLVQVCEGLAQLHGAGWVHGDLKPGNVLLMADGSARLGDFSTASELDGTHAYSPAFATADYTPPELLWSEFGERGTRTRPTADLWAFGVLAHVVLTDTFPLPGGTPSARRDAAVRYARGDEELRLSPELPDAWREIVTACLSRNHEDRALRAGRDAAAPLERVRAAAQGRVPRRRRRRRPGLVVTGLAATAMGIALTAGMLLPDDPPGWERCAAGSICFFAERDGRGEMCTWVGGSKDWLKGGAACPWASELGAKSAYNNGYGPDMGTLLVDVALFTKPQYVDRMDCLTRGSRTNFSDPPKPRSHEWVPNCAASPS</sequence>
<dbReference type="Pfam" id="PF00069">
    <property type="entry name" value="Pkinase"/>
    <property type="match status" value="1"/>
</dbReference>
<evidence type="ECO:0000256" key="7">
    <source>
        <dbReference type="SAM" id="Phobius"/>
    </source>
</evidence>
<evidence type="ECO:0000256" key="1">
    <source>
        <dbReference type="ARBA" id="ARBA00022679"/>
    </source>
</evidence>
<dbReference type="Gene3D" id="3.30.200.20">
    <property type="entry name" value="Phosphorylase Kinase, domain 1"/>
    <property type="match status" value="1"/>
</dbReference>
<evidence type="ECO:0000259" key="8">
    <source>
        <dbReference type="PROSITE" id="PS50011"/>
    </source>
</evidence>
<feature type="region of interest" description="Disordered" evidence="6">
    <location>
        <begin position="430"/>
        <end position="453"/>
    </location>
</feature>
<evidence type="ECO:0000256" key="4">
    <source>
        <dbReference type="ARBA" id="ARBA00022840"/>
    </source>
</evidence>
<dbReference type="Gene3D" id="1.10.510.10">
    <property type="entry name" value="Transferase(Phosphotransferase) domain 1"/>
    <property type="match status" value="1"/>
</dbReference>
<dbReference type="Proteomes" id="UP001301731">
    <property type="component" value="Chromosome"/>
</dbReference>
<evidence type="ECO:0000256" key="6">
    <source>
        <dbReference type="SAM" id="MobiDB-lite"/>
    </source>
</evidence>
<organism evidence="9 10">
    <name type="scientific">Streptomyces solicathayae</name>
    <dbReference type="NCBI Taxonomy" id="3081768"/>
    <lineage>
        <taxon>Bacteria</taxon>
        <taxon>Bacillati</taxon>
        <taxon>Actinomycetota</taxon>
        <taxon>Actinomycetes</taxon>
        <taxon>Kitasatosporales</taxon>
        <taxon>Streptomycetaceae</taxon>
        <taxon>Streptomyces</taxon>
    </lineage>
</organism>
<dbReference type="InterPro" id="IPR011009">
    <property type="entry name" value="Kinase-like_dom_sf"/>
</dbReference>
<evidence type="ECO:0000256" key="2">
    <source>
        <dbReference type="ARBA" id="ARBA00022741"/>
    </source>
</evidence>
<dbReference type="SMART" id="SM00220">
    <property type="entry name" value="S_TKc"/>
    <property type="match status" value="1"/>
</dbReference>
<keyword evidence="7" id="KW-0812">Transmembrane</keyword>
<keyword evidence="7" id="KW-1133">Transmembrane helix</keyword>
<keyword evidence="1" id="KW-0808">Transferase</keyword>
<feature type="transmembrane region" description="Helical" evidence="7">
    <location>
        <begin position="319"/>
        <end position="339"/>
    </location>
</feature>
<dbReference type="Pfam" id="PF03995">
    <property type="entry name" value="Inhibitor_I36"/>
    <property type="match status" value="1"/>
</dbReference>
<proteinExistence type="predicted"/>
<dbReference type="RefSeq" id="WP_318103643.1">
    <property type="nucleotide sequence ID" value="NZ_CP137573.1"/>
</dbReference>
<dbReference type="PROSITE" id="PS00107">
    <property type="entry name" value="PROTEIN_KINASE_ATP"/>
    <property type="match status" value="1"/>
</dbReference>